<evidence type="ECO:0000313" key="2">
    <source>
        <dbReference type="EMBL" id="MEU1956343.1"/>
    </source>
</evidence>
<dbReference type="EMBL" id="JBEYBF010000036">
    <property type="protein sequence ID" value="MEU1956343.1"/>
    <property type="molecule type" value="Genomic_DNA"/>
</dbReference>
<feature type="region of interest" description="Disordered" evidence="1">
    <location>
        <begin position="82"/>
        <end position="266"/>
    </location>
</feature>
<name>A0ABV2WZP1_9NOCA</name>
<gene>
    <name evidence="2" type="ORF">ABZ510_31420</name>
</gene>
<proteinExistence type="predicted"/>
<dbReference type="RefSeq" id="WP_051715459.1">
    <property type="nucleotide sequence ID" value="NZ_JBEYBD010000031.1"/>
</dbReference>
<accession>A0ABV2WZP1</accession>
<dbReference type="Pfam" id="PF10824">
    <property type="entry name" value="T7SS_ESX_EspC"/>
    <property type="match status" value="1"/>
</dbReference>
<evidence type="ECO:0000256" key="1">
    <source>
        <dbReference type="SAM" id="MobiDB-lite"/>
    </source>
</evidence>
<dbReference type="Proteomes" id="UP001550628">
    <property type="component" value="Unassembled WGS sequence"/>
</dbReference>
<feature type="compositionally biased region" description="Polar residues" evidence="1">
    <location>
        <begin position="122"/>
        <end position="131"/>
    </location>
</feature>
<feature type="compositionally biased region" description="Low complexity" evidence="1">
    <location>
        <begin position="151"/>
        <end position="179"/>
    </location>
</feature>
<keyword evidence="3" id="KW-1185">Reference proteome</keyword>
<reference evidence="2 3" key="1">
    <citation type="submission" date="2024-06" db="EMBL/GenBank/DDBJ databases">
        <title>The Natural Products Discovery Center: Release of the First 8490 Sequenced Strains for Exploring Actinobacteria Biosynthetic Diversity.</title>
        <authorList>
            <person name="Kalkreuter E."/>
            <person name="Kautsar S.A."/>
            <person name="Yang D."/>
            <person name="Bader C.D."/>
            <person name="Teijaro C.N."/>
            <person name="Fluegel L."/>
            <person name="Davis C.M."/>
            <person name="Simpson J.R."/>
            <person name="Lauterbach L."/>
            <person name="Steele A.D."/>
            <person name="Gui C."/>
            <person name="Meng S."/>
            <person name="Li G."/>
            <person name="Viehrig K."/>
            <person name="Ye F."/>
            <person name="Su P."/>
            <person name="Kiefer A.F."/>
            <person name="Nichols A."/>
            <person name="Cepeda A.J."/>
            <person name="Yan W."/>
            <person name="Fan B."/>
            <person name="Jiang Y."/>
            <person name="Adhikari A."/>
            <person name="Zheng C.-J."/>
            <person name="Schuster L."/>
            <person name="Cowan T.M."/>
            <person name="Smanski M.J."/>
            <person name="Chevrette M.G."/>
            <person name="De Carvalho L.P.S."/>
            <person name="Shen B."/>
        </authorList>
    </citation>
    <scope>NUCLEOTIDE SEQUENCE [LARGE SCALE GENOMIC DNA]</scope>
    <source>
        <strain evidence="2 3">NPDC019708</strain>
    </source>
</reference>
<dbReference type="InterPro" id="IPR022536">
    <property type="entry name" value="EspC"/>
</dbReference>
<organism evidence="2 3">
    <name type="scientific">Nocardia rhamnosiphila</name>
    <dbReference type="NCBI Taxonomy" id="426716"/>
    <lineage>
        <taxon>Bacteria</taxon>
        <taxon>Bacillati</taxon>
        <taxon>Actinomycetota</taxon>
        <taxon>Actinomycetes</taxon>
        <taxon>Mycobacteriales</taxon>
        <taxon>Nocardiaceae</taxon>
        <taxon>Nocardia</taxon>
    </lineage>
</organism>
<evidence type="ECO:0000313" key="3">
    <source>
        <dbReference type="Proteomes" id="UP001550628"/>
    </source>
</evidence>
<feature type="compositionally biased region" description="Gly residues" evidence="1">
    <location>
        <begin position="229"/>
        <end position="241"/>
    </location>
</feature>
<feature type="region of interest" description="Disordered" evidence="1">
    <location>
        <begin position="614"/>
        <end position="672"/>
    </location>
</feature>
<feature type="compositionally biased region" description="Low complexity" evidence="1">
    <location>
        <begin position="187"/>
        <end position="228"/>
    </location>
</feature>
<sequence length="672" mass="67741">MPEWLDIDPAVLRQLALQHDQVAAETREWAQPPSEWLANFEPTYGKIANPVKEALERYYDARLRAGEALAREHEQTALSLRQSADAYERTDSEAAVSVGRSGEDAGGRGATFGDPVTAGFAPNSTAPNSQLGAPVVTGPGAGTGAGPSAPPGQMDPAAAANGAAQGPSGAPPGQGQNGVAAGGATTGGVTATPGAVPSAEHTAGAGTAPAGNTVPGAPAGAGTVPPGGALVGGPLGAGTGSGDDRGTTATPAGGANAQDGTAVPVAGAPTPFNSAVASAKDKEAEPAYIVGDAVNEDLLIAKTLLGAVLAATGEAVGITWAVAVLRGPAGAGLFITSNEGRGWLPAGLFLPRQVSTPWLWDELLGADGEVAAPWEGISDPARTLVEFGRAWGAKANAVLSAIASSGPIDPVLRSRLSEVAMQGLVEPGSDLDLRVLTPDTTDRLGLTGSVPALESVAAVPDAQVHRRVVELALDAHAQLGRSVSQHFDSSGSRAIRDRILAKVQAGEDVPASWWDELRDADDLLAAEMVSQRLDVGRVDLGAIRVDDEVSALRAMVWDRRCNELVALLAEEPERQVLRDAVYAHQEILAHPSFVAAPAAVATGTEEQVVRPVAGGSGVSAPAEQAGAATESAPPSASGPPNGAVAAPETGGPPRGVLPPSVTPPPETRDSSF</sequence>
<dbReference type="GeneID" id="96247859"/>
<feature type="compositionally biased region" description="Low complexity" evidence="1">
    <location>
        <begin position="625"/>
        <end position="647"/>
    </location>
</feature>
<comment type="caution">
    <text evidence="2">The sequence shown here is derived from an EMBL/GenBank/DDBJ whole genome shotgun (WGS) entry which is preliminary data.</text>
</comment>
<protein>
    <submittedName>
        <fullName evidence="2">Type VII secretion target</fullName>
    </submittedName>
</protein>